<evidence type="ECO:0000256" key="15">
    <source>
        <dbReference type="ARBA" id="ARBA00023004"/>
    </source>
</evidence>
<feature type="domain" description="DOMON" evidence="21">
    <location>
        <begin position="216"/>
        <end position="333"/>
    </location>
</feature>
<keyword evidence="17 19" id="KW-0472">Membrane</keyword>
<dbReference type="Pfam" id="PF03351">
    <property type="entry name" value="DOMON"/>
    <property type="match status" value="1"/>
</dbReference>
<evidence type="ECO:0000256" key="13">
    <source>
        <dbReference type="ARBA" id="ARBA00022982"/>
    </source>
</evidence>
<evidence type="ECO:0000256" key="8">
    <source>
        <dbReference type="ARBA" id="ARBA00022529"/>
    </source>
</evidence>
<protein>
    <submittedName>
        <fullName evidence="25">Ferric-chelate reductase 1 isoform X1</fullName>
    </submittedName>
</protein>
<keyword evidence="6" id="KW-0813">Transport</keyword>
<keyword evidence="16" id="KW-0044">Antibiotic</keyword>
<feature type="transmembrane region" description="Helical" evidence="19">
    <location>
        <begin position="419"/>
        <end position="437"/>
    </location>
</feature>
<evidence type="ECO:0000259" key="21">
    <source>
        <dbReference type="PROSITE" id="PS50836"/>
    </source>
</evidence>
<dbReference type="OrthoDB" id="6372137at2759"/>
<dbReference type="RefSeq" id="XP_055886134.1">
    <property type="nucleotide sequence ID" value="XM_056030159.1"/>
</dbReference>
<comment type="similarity">
    <text evidence="4">Belongs to the insect defense protein family.</text>
</comment>
<dbReference type="PROSITE" id="PS50939">
    <property type="entry name" value="CYTOCHROME_B561"/>
    <property type="match status" value="1"/>
</dbReference>
<dbReference type="Gene3D" id="1.20.120.1770">
    <property type="match status" value="1"/>
</dbReference>
<evidence type="ECO:0000256" key="10">
    <source>
        <dbReference type="ARBA" id="ARBA00022692"/>
    </source>
</evidence>
<dbReference type="CDD" id="cd08760">
    <property type="entry name" value="Cyt_b561_FRRS1_like"/>
    <property type="match status" value="1"/>
</dbReference>
<evidence type="ECO:0000256" key="7">
    <source>
        <dbReference type="ARBA" id="ARBA00022525"/>
    </source>
</evidence>
<keyword evidence="9" id="KW-0399">Innate immunity</keyword>
<keyword evidence="12" id="KW-0391">Immunity</keyword>
<dbReference type="Pfam" id="PF02014">
    <property type="entry name" value="Reeler"/>
    <property type="match status" value="1"/>
</dbReference>
<feature type="transmembrane region" description="Helical" evidence="19">
    <location>
        <begin position="380"/>
        <end position="399"/>
    </location>
</feature>
<evidence type="ECO:0000256" key="14">
    <source>
        <dbReference type="ARBA" id="ARBA00022989"/>
    </source>
</evidence>
<evidence type="ECO:0000313" key="25">
    <source>
        <dbReference type="RefSeq" id="XP_055886134.1"/>
    </source>
</evidence>
<keyword evidence="8" id="KW-0929">Antimicrobial</keyword>
<evidence type="ECO:0000256" key="6">
    <source>
        <dbReference type="ARBA" id="ARBA00022448"/>
    </source>
</evidence>
<dbReference type="SMART" id="SM00665">
    <property type="entry name" value="B561"/>
    <property type="match status" value="1"/>
</dbReference>
<dbReference type="PROSITE" id="PS51019">
    <property type="entry name" value="REELIN"/>
    <property type="match status" value="1"/>
</dbReference>
<accession>A0A9W3AG14</accession>
<evidence type="ECO:0000256" key="19">
    <source>
        <dbReference type="SAM" id="Phobius"/>
    </source>
</evidence>
<dbReference type="PROSITE" id="PS50836">
    <property type="entry name" value="DOMON"/>
    <property type="match status" value="1"/>
</dbReference>
<keyword evidence="15" id="KW-0408">Iron</keyword>
<feature type="domain" description="Reelin" evidence="23">
    <location>
        <begin position="14"/>
        <end position="184"/>
    </location>
</feature>
<keyword evidence="18" id="KW-0325">Glycoprotein</keyword>
<feature type="domain" description="Cytochrome b561" evidence="22">
    <location>
        <begin position="339"/>
        <end position="549"/>
    </location>
</feature>
<comment type="cofactor">
    <cofactor evidence="1">
        <name>heme b</name>
        <dbReference type="ChEBI" id="CHEBI:60344"/>
    </cofactor>
</comment>
<keyword evidence="11 20" id="KW-0732">Signal</keyword>
<evidence type="ECO:0000256" key="12">
    <source>
        <dbReference type="ARBA" id="ARBA00022859"/>
    </source>
</evidence>
<evidence type="ECO:0000256" key="20">
    <source>
        <dbReference type="SAM" id="SignalP"/>
    </source>
</evidence>
<evidence type="ECO:0000256" key="17">
    <source>
        <dbReference type="ARBA" id="ARBA00023136"/>
    </source>
</evidence>
<comment type="subcellular location">
    <subcellularLocation>
        <location evidence="2">Membrane</location>
        <topology evidence="2">Multi-pass membrane protein</topology>
    </subcellularLocation>
    <subcellularLocation>
        <location evidence="3">Secreted</location>
    </subcellularLocation>
</comment>
<dbReference type="Proteomes" id="UP001165740">
    <property type="component" value="Chromosome 5"/>
</dbReference>
<keyword evidence="7" id="KW-0964">Secreted</keyword>
<evidence type="ECO:0000256" key="1">
    <source>
        <dbReference type="ARBA" id="ARBA00001970"/>
    </source>
</evidence>
<keyword evidence="10 19" id="KW-0812">Transmembrane</keyword>
<dbReference type="InterPro" id="IPR051237">
    <property type="entry name" value="Ferric-chelate_Red/DefProt"/>
</dbReference>
<feature type="chain" id="PRO_5040807207" evidence="20">
    <location>
        <begin position="30"/>
        <end position="611"/>
    </location>
</feature>
<organism evidence="24 25">
    <name type="scientific">Biomphalaria glabrata</name>
    <name type="common">Bloodfluke planorb</name>
    <name type="synonym">Freshwater snail</name>
    <dbReference type="NCBI Taxonomy" id="6526"/>
    <lineage>
        <taxon>Eukaryota</taxon>
        <taxon>Metazoa</taxon>
        <taxon>Spiralia</taxon>
        <taxon>Lophotrochozoa</taxon>
        <taxon>Mollusca</taxon>
        <taxon>Gastropoda</taxon>
        <taxon>Heterobranchia</taxon>
        <taxon>Euthyneura</taxon>
        <taxon>Panpulmonata</taxon>
        <taxon>Hygrophila</taxon>
        <taxon>Lymnaeoidea</taxon>
        <taxon>Planorbidae</taxon>
        <taxon>Biomphalaria</taxon>
    </lineage>
</organism>
<feature type="signal peptide" evidence="20">
    <location>
        <begin position="1"/>
        <end position="29"/>
    </location>
</feature>
<dbReference type="OMA" id="WFHALNA"/>
<dbReference type="GO" id="GO:0016020">
    <property type="term" value="C:membrane"/>
    <property type="evidence" value="ECO:0007669"/>
    <property type="project" value="UniProtKB-SubCell"/>
</dbReference>
<dbReference type="GO" id="GO:0042742">
    <property type="term" value="P:defense response to bacterium"/>
    <property type="evidence" value="ECO:0007669"/>
    <property type="project" value="UniProtKB-KW"/>
</dbReference>
<evidence type="ECO:0000259" key="22">
    <source>
        <dbReference type="PROSITE" id="PS50939"/>
    </source>
</evidence>
<dbReference type="PANTHER" id="PTHR45828:SF9">
    <property type="entry name" value="CELL WALL INTEGRITY AND STRESS RESPONSE COMPONENT 4-LIKE-RELATED"/>
    <property type="match status" value="1"/>
</dbReference>
<reference evidence="25" key="1">
    <citation type="submission" date="2025-08" db="UniProtKB">
        <authorList>
            <consortium name="RefSeq"/>
        </authorList>
    </citation>
    <scope>IDENTIFICATION</scope>
</reference>
<feature type="transmembrane region" description="Helical" evidence="19">
    <location>
        <begin position="583"/>
        <end position="605"/>
    </location>
</feature>
<evidence type="ECO:0000313" key="24">
    <source>
        <dbReference type="Proteomes" id="UP001165740"/>
    </source>
</evidence>
<dbReference type="GO" id="GO:0005576">
    <property type="term" value="C:extracellular region"/>
    <property type="evidence" value="ECO:0007669"/>
    <property type="project" value="UniProtKB-SubCell"/>
</dbReference>
<dbReference type="GeneID" id="106066535"/>
<feature type="transmembrane region" description="Helical" evidence="19">
    <location>
        <begin position="457"/>
        <end position="476"/>
    </location>
</feature>
<dbReference type="Gene3D" id="2.60.40.4060">
    <property type="entry name" value="Reeler domain"/>
    <property type="match status" value="1"/>
</dbReference>
<dbReference type="AlphaFoldDB" id="A0A9W3AG14"/>
<evidence type="ECO:0000256" key="5">
    <source>
        <dbReference type="ARBA" id="ARBA00009195"/>
    </source>
</evidence>
<dbReference type="SMART" id="SM00664">
    <property type="entry name" value="DoH"/>
    <property type="match status" value="1"/>
</dbReference>
<dbReference type="PANTHER" id="PTHR45828">
    <property type="entry name" value="CYTOCHROME B561/FERRIC REDUCTASE TRANSMEMBRANE"/>
    <property type="match status" value="1"/>
</dbReference>
<evidence type="ECO:0000256" key="2">
    <source>
        <dbReference type="ARBA" id="ARBA00004141"/>
    </source>
</evidence>
<evidence type="ECO:0000256" key="9">
    <source>
        <dbReference type="ARBA" id="ARBA00022588"/>
    </source>
</evidence>
<gene>
    <name evidence="25" type="primary">LOC106066535</name>
</gene>
<evidence type="ECO:0000259" key="23">
    <source>
        <dbReference type="PROSITE" id="PS51019"/>
    </source>
</evidence>
<dbReference type="InterPro" id="IPR005018">
    <property type="entry name" value="DOMON_domain"/>
</dbReference>
<dbReference type="InterPro" id="IPR002861">
    <property type="entry name" value="Reeler_dom"/>
</dbReference>
<keyword evidence="24" id="KW-1185">Reference proteome</keyword>
<feature type="transmembrane region" description="Helical" evidence="19">
    <location>
        <begin position="488"/>
        <end position="509"/>
    </location>
</feature>
<name>A0A9W3AG14_BIOGL</name>
<feature type="transmembrane region" description="Helical" evidence="19">
    <location>
        <begin position="521"/>
        <end position="540"/>
    </location>
</feature>
<evidence type="ECO:0000256" key="4">
    <source>
        <dbReference type="ARBA" id="ARBA00008501"/>
    </source>
</evidence>
<dbReference type="CDD" id="cd08544">
    <property type="entry name" value="Reeler"/>
    <property type="match status" value="1"/>
</dbReference>
<evidence type="ECO:0000256" key="3">
    <source>
        <dbReference type="ARBA" id="ARBA00004613"/>
    </source>
</evidence>
<keyword evidence="13" id="KW-0249">Electron transport</keyword>
<comment type="similarity">
    <text evidence="5">Belongs to the FRRS1 family.</text>
</comment>
<evidence type="ECO:0000256" key="18">
    <source>
        <dbReference type="ARBA" id="ARBA00023180"/>
    </source>
</evidence>
<dbReference type="InterPro" id="IPR042307">
    <property type="entry name" value="Reeler_sf"/>
</dbReference>
<dbReference type="GO" id="GO:0045087">
    <property type="term" value="P:innate immune response"/>
    <property type="evidence" value="ECO:0007669"/>
    <property type="project" value="UniProtKB-KW"/>
</dbReference>
<evidence type="ECO:0000256" key="16">
    <source>
        <dbReference type="ARBA" id="ARBA00023022"/>
    </source>
</evidence>
<dbReference type="Pfam" id="PF03188">
    <property type="entry name" value="Cytochrom_B561"/>
    <property type="match status" value="1"/>
</dbReference>
<sequence length="611" mass="64805">MPVINLCQMMSPLIVLLLAVSLLVDRAECHSDGQGIDGSCADLTPQHGPSAKSSAPPYTITFSPTSYTASQSISVTLSASSSSFKGFMIQARNASSCSTSAQGSFNVVAGTTTACSNAALVHSSSISKTKITTNWIAPSTSVGHIVFRAVFVQELNTFWTNVVSGVLQDSTLPAPSAAAQCSGTVATTPTQAGSFAKDTECGKTKGCFSSCGSSGCTFSVIWQKTSSTSVTYTLKAAYQSSSGFYIALGFSGDTQMGSDSVIGCAYQSSSAVLYTAENVGKTPNPFSDSQISLSSGDYTNGVLTCSITRPISGSGKRYDLNQAWTLLFVLGAASITSGVASIQYHNQDFFISESSVTASSIVDIAPLGKDDALVKAHGCLMVVAWVFFASIGLVVARYYKPVLSGTMCSQKIWFQVHRFSMVLVLCVTAIAFIIIFVKEDGKWSDLEGDETYLQGHPIMGVMVMILTILNPVMALFRPHPGTPKRPIFNWAHFLVGIAAHILGVITIFFGIQIKGATTPYYATYIMGAYVAWQLFVKLLLEIITRVKFNTKENTDSYEMNNKDNSSPNQSDSNGKKKALLKKIIFVIHCVVIAGLSAAIVAVIGVGTGGGD</sequence>
<proteinExistence type="inferred from homology"/>
<evidence type="ECO:0000256" key="11">
    <source>
        <dbReference type="ARBA" id="ARBA00022729"/>
    </source>
</evidence>
<keyword evidence="14 19" id="KW-1133">Transmembrane helix</keyword>
<dbReference type="InterPro" id="IPR006593">
    <property type="entry name" value="Cyt_b561/ferric_Rdtase_TM"/>
</dbReference>